<feature type="compositionally biased region" description="Basic and acidic residues" evidence="1">
    <location>
        <begin position="169"/>
        <end position="180"/>
    </location>
</feature>
<evidence type="ECO:0000313" key="2">
    <source>
        <dbReference type="EMBL" id="BAD62271.1"/>
    </source>
</evidence>
<feature type="region of interest" description="Disordered" evidence="1">
    <location>
        <begin position="133"/>
        <end position="288"/>
    </location>
</feature>
<protein>
    <submittedName>
        <fullName evidence="2">Calcineurin B-like protein</fullName>
    </submittedName>
</protein>
<reference evidence="3" key="2">
    <citation type="journal article" date="2008" name="Nucleic Acids Res.">
        <title>The rice annotation project database (RAP-DB): 2008 update.</title>
        <authorList>
            <consortium name="The rice annotation project (RAP)"/>
        </authorList>
    </citation>
    <scope>GENOME REANNOTATION</scope>
    <source>
        <strain evidence="3">cv. Nipponbare</strain>
    </source>
</reference>
<reference evidence="3" key="1">
    <citation type="journal article" date="2005" name="Nature">
        <title>The map-based sequence of the rice genome.</title>
        <authorList>
            <consortium name="International rice genome sequencing project (IRGSP)"/>
            <person name="Matsumoto T."/>
            <person name="Wu J."/>
            <person name="Kanamori H."/>
            <person name="Katayose Y."/>
            <person name="Fujisawa M."/>
            <person name="Namiki N."/>
            <person name="Mizuno H."/>
            <person name="Yamamoto K."/>
            <person name="Antonio B.A."/>
            <person name="Baba T."/>
            <person name="Sakata K."/>
            <person name="Nagamura Y."/>
            <person name="Aoki H."/>
            <person name="Arikawa K."/>
            <person name="Arita K."/>
            <person name="Bito T."/>
            <person name="Chiden Y."/>
            <person name="Fujitsuka N."/>
            <person name="Fukunaka R."/>
            <person name="Hamada M."/>
            <person name="Harada C."/>
            <person name="Hayashi A."/>
            <person name="Hijishita S."/>
            <person name="Honda M."/>
            <person name="Hosokawa S."/>
            <person name="Ichikawa Y."/>
            <person name="Idonuma A."/>
            <person name="Iijima M."/>
            <person name="Ikeda M."/>
            <person name="Ikeno M."/>
            <person name="Ito K."/>
            <person name="Ito S."/>
            <person name="Ito T."/>
            <person name="Ito Y."/>
            <person name="Ito Y."/>
            <person name="Iwabuchi A."/>
            <person name="Kamiya K."/>
            <person name="Karasawa W."/>
            <person name="Kurita K."/>
            <person name="Katagiri S."/>
            <person name="Kikuta A."/>
            <person name="Kobayashi H."/>
            <person name="Kobayashi N."/>
            <person name="Machita K."/>
            <person name="Maehara T."/>
            <person name="Masukawa M."/>
            <person name="Mizubayashi T."/>
            <person name="Mukai Y."/>
            <person name="Nagasaki H."/>
            <person name="Nagata Y."/>
            <person name="Naito S."/>
            <person name="Nakashima M."/>
            <person name="Nakama Y."/>
            <person name="Nakamichi Y."/>
            <person name="Nakamura M."/>
            <person name="Meguro A."/>
            <person name="Negishi M."/>
            <person name="Ohta I."/>
            <person name="Ohta T."/>
            <person name="Okamoto M."/>
            <person name="Ono N."/>
            <person name="Saji S."/>
            <person name="Sakaguchi M."/>
            <person name="Sakai K."/>
            <person name="Shibata M."/>
            <person name="Shimokawa T."/>
            <person name="Song J."/>
            <person name="Takazaki Y."/>
            <person name="Terasawa K."/>
            <person name="Tsugane M."/>
            <person name="Tsuji K."/>
            <person name="Ueda S."/>
            <person name="Waki K."/>
            <person name="Yamagata H."/>
            <person name="Yamamoto M."/>
            <person name="Yamamoto S."/>
            <person name="Yamane H."/>
            <person name="Yoshiki S."/>
            <person name="Yoshihara R."/>
            <person name="Yukawa K."/>
            <person name="Zhong H."/>
            <person name="Yano M."/>
            <person name="Yuan Q."/>
            <person name="Ouyang S."/>
            <person name="Liu J."/>
            <person name="Jones K.M."/>
            <person name="Gansberger K."/>
            <person name="Moffat K."/>
            <person name="Hill J."/>
            <person name="Bera J."/>
            <person name="Fadrosh D."/>
            <person name="Jin S."/>
            <person name="Johri S."/>
            <person name="Kim M."/>
            <person name="Overton L."/>
            <person name="Reardon M."/>
            <person name="Tsitrin T."/>
            <person name="Vuong H."/>
            <person name="Weaver B."/>
            <person name="Ciecko A."/>
            <person name="Tallon L."/>
            <person name="Jackson J."/>
            <person name="Pai G."/>
            <person name="Aken S.V."/>
            <person name="Utterback T."/>
            <person name="Reidmuller S."/>
            <person name="Feldblyum T."/>
            <person name="Hsiao J."/>
            <person name="Zismann V."/>
            <person name="Iobst S."/>
            <person name="de Vazeille A.R."/>
            <person name="Buell C.R."/>
            <person name="Ying K."/>
            <person name="Li Y."/>
            <person name="Lu T."/>
            <person name="Huang Y."/>
            <person name="Zhao Q."/>
            <person name="Feng Q."/>
            <person name="Zhang L."/>
            <person name="Zhu J."/>
            <person name="Weng Q."/>
            <person name="Mu J."/>
            <person name="Lu Y."/>
            <person name="Fan D."/>
            <person name="Liu Y."/>
            <person name="Guan J."/>
            <person name="Zhang Y."/>
            <person name="Yu S."/>
            <person name="Liu X."/>
            <person name="Zhang Y."/>
            <person name="Hong G."/>
            <person name="Han B."/>
            <person name="Choisne N."/>
            <person name="Demange N."/>
            <person name="Orjeda G."/>
            <person name="Samain S."/>
            <person name="Cattolico L."/>
            <person name="Pelletier E."/>
            <person name="Couloux A."/>
            <person name="Segurens B."/>
            <person name="Wincker P."/>
            <person name="D'Hont A."/>
            <person name="Scarpelli C."/>
            <person name="Weissenbach J."/>
            <person name="Salanoubat M."/>
            <person name="Quetier F."/>
            <person name="Yu Y."/>
            <person name="Kim H.R."/>
            <person name="Rambo T."/>
            <person name="Currie J."/>
            <person name="Collura K."/>
            <person name="Luo M."/>
            <person name="Yang T."/>
            <person name="Ammiraju J.S.S."/>
            <person name="Engler F."/>
            <person name="Soderlund C."/>
            <person name="Wing R.A."/>
            <person name="Palmer L.E."/>
            <person name="de la Bastide M."/>
            <person name="Spiegel L."/>
            <person name="Nascimento L."/>
            <person name="Zutavern T."/>
            <person name="O'Shaughnessy A."/>
            <person name="Dike S."/>
            <person name="Dedhia N."/>
            <person name="Preston R."/>
            <person name="Balija V."/>
            <person name="McCombie W.R."/>
            <person name="Chow T."/>
            <person name="Chen H."/>
            <person name="Chung M."/>
            <person name="Chen C."/>
            <person name="Shaw J."/>
            <person name="Wu H."/>
            <person name="Hsiao K."/>
            <person name="Chao Y."/>
            <person name="Chu M."/>
            <person name="Cheng C."/>
            <person name="Hour A."/>
            <person name="Lee P."/>
            <person name="Lin S."/>
            <person name="Lin Y."/>
            <person name="Liou J."/>
            <person name="Liu S."/>
            <person name="Hsing Y."/>
            <person name="Raghuvanshi S."/>
            <person name="Mohanty A."/>
            <person name="Bharti A.K."/>
            <person name="Gaur A."/>
            <person name="Gupta V."/>
            <person name="Kumar D."/>
            <person name="Ravi V."/>
            <person name="Vij S."/>
            <person name="Kapur A."/>
            <person name="Khurana P."/>
            <person name="Khurana P."/>
            <person name="Khurana J.P."/>
            <person name="Tyagi A.K."/>
            <person name="Gaikwad K."/>
            <person name="Singh A."/>
            <person name="Dalal V."/>
            <person name="Srivastava S."/>
            <person name="Dixit A."/>
            <person name="Pal A.K."/>
            <person name="Ghazi I.A."/>
            <person name="Yadav M."/>
            <person name="Pandit A."/>
            <person name="Bhargava A."/>
            <person name="Sureshbabu K."/>
            <person name="Batra K."/>
            <person name="Sharma T.R."/>
            <person name="Mohapatra T."/>
            <person name="Singh N.K."/>
            <person name="Messing J."/>
            <person name="Nelson A.B."/>
            <person name="Fuks G."/>
            <person name="Kavchok S."/>
            <person name="Keizer G."/>
            <person name="Linton E."/>
            <person name="Llaca V."/>
            <person name="Song R."/>
            <person name="Tanyolac B."/>
            <person name="Young S."/>
            <person name="Ho-Il K."/>
            <person name="Hahn J.H."/>
            <person name="Sangsakoo G."/>
            <person name="Vanavichit A."/>
            <person name="de Mattos Luiz.A.T."/>
            <person name="Zimmer P.D."/>
            <person name="Malone G."/>
            <person name="Dellagostin O."/>
            <person name="de Oliveira A.C."/>
            <person name="Bevan M."/>
            <person name="Bancroft I."/>
            <person name="Minx P."/>
            <person name="Cordum H."/>
            <person name="Wilson R."/>
            <person name="Cheng Z."/>
            <person name="Jin W."/>
            <person name="Jiang J."/>
            <person name="Leong S.A."/>
            <person name="Iwama H."/>
            <person name="Gojobori T."/>
            <person name="Itoh T."/>
            <person name="Niimura Y."/>
            <person name="Fujii Y."/>
            <person name="Habara T."/>
            <person name="Sakai H."/>
            <person name="Sato Y."/>
            <person name="Wilson G."/>
            <person name="Kumar K."/>
            <person name="McCouch S."/>
            <person name="Juretic N."/>
            <person name="Hoen D."/>
            <person name="Wright S."/>
            <person name="Bruskiewich R."/>
            <person name="Bureau T."/>
            <person name="Miyao A."/>
            <person name="Hirochika H."/>
            <person name="Nishikawa T."/>
            <person name="Kadowaki K."/>
            <person name="Sugiura M."/>
            <person name="Burr B."/>
            <person name="Sasaki T."/>
        </authorList>
    </citation>
    <scope>NUCLEOTIDE SEQUENCE [LARGE SCALE GENOMIC DNA]</scope>
    <source>
        <strain evidence="3">cv. Nipponbare</strain>
    </source>
</reference>
<sequence>MTSPTTAAARRSGRLGRRTLTGERRRYGTNGGHQREADGTANTPTTKTTAEKQRTATATRRKRRLPSGCRRRRSSGGFRRLRRGGRGWRRLGDDDGGLPERRRQLERRRSTAEAAAATAKLGHTALELFRRREAKARAATGRGDTGGPFKGARRRRRRPTATATAKETFGLERGKTDPNRTRLRRFPKRFNQRFQRRKGRGDPGDHFPSIDSAGEGKERPDWKETAAAARRRRARVPARGRRRPTSGTHQSAAARARARRLTGPAGPRREKRGFGPTFGPKPKEDSLKPFQLKLFLKCNSIY</sequence>
<dbReference type="EMBL" id="AP005968">
    <property type="protein sequence ID" value="BAD62271.1"/>
    <property type="molecule type" value="Genomic_DNA"/>
</dbReference>
<proteinExistence type="predicted"/>
<name>Q5Z4R1_ORYSJ</name>
<organism evidence="2 3">
    <name type="scientific">Oryza sativa subsp. japonica</name>
    <name type="common">Rice</name>
    <dbReference type="NCBI Taxonomy" id="39947"/>
    <lineage>
        <taxon>Eukaryota</taxon>
        <taxon>Viridiplantae</taxon>
        <taxon>Streptophyta</taxon>
        <taxon>Embryophyta</taxon>
        <taxon>Tracheophyta</taxon>
        <taxon>Spermatophyta</taxon>
        <taxon>Magnoliopsida</taxon>
        <taxon>Liliopsida</taxon>
        <taxon>Poales</taxon>
        <taxon>Poaceae</taxon>
        <taxon>BOP clade</taxon>
        <taxon>Oryzoideae</taxon>
        <taxon>Oryzeae</taxon>
        <taxon>Oryzinae</taxon>
        <taxon>Oryza</taxon>
        <taxon>Oryza sativa</taxon>
    </lineage>
</organism>
<evidence type="ECO:0000256" key="1">
    <source>
        <dbReference type="SAM" id="MobiDB-lite"/>
    </source>
</evidence>
<feature type="compositionally biased region" description="Low complexity" evidence="1">
    <location>
        <begin position="1"/>
        <end position="10"/>
    </location>
</feature>
<dbReference type="AlphaFoldDB" id="Q5Z4R1"/>
<dbReference type="Proteomes" id="UP000000763">
    <property type="component" value="Chromosome 6"/>
</dbReference>
<evidence type="ECO:0000313" key="3">
    <source>
        <dbReference type="Proteomes" id="UP000000763"/>
    </source>
</evidence>
<feature type="compositionally biased region" description="Basic and acidic residues" evidence="1">
    <location>
        <begin position="214"/>
        <end position="224"/>
    </location>
</feature>
<gene>
    <name evidence="2" type="primary">B1156C07.17</name>
</gene>
<feature type="compositionally biased region" description="Basic residues" evidence="1">
    <location>
        <begin position="229"/>
        <end position="244"/>
    </location>
</feature>
<accession>Q5Z4R1</accession>
<feature type="compositionally biased region" description="Basic residues" evidence="1">
    <location>
        <begin position="59"/>
        <end position="89"/>
    </location>
</feature>
<feature type="compositionally biased region" description="Basic residues" evidence="1">
    <location>
        <begin position="181"/>
        <end position="199"/>
    </location>
</feature>
<feature type="compositionally biased region" description="Basic and acidic residues" evidence="1">
    <location>
        <begin position="90"/>
        <end position="111"/>
    </location>
</feature>
<feature type="region of interest" description="Disordered" evidence="1">
    <location>
        <begin position="1"/>
        <end position="111"/>
    </location>
</feature>